<dbReference type="AlphaFoldDB" id="B2GLG6"/>
<proteinExistence type="predicted"/>
<name>B2GLG6_KOCRD</name>
<reference evidence="1 2" key="1">
    <citation type="journal article" date="2008" name="J. Bacteriol.">
        <title>Complete genome sequence of the soil actinomycete Kocuria rhizophila.</title>
        <authorList>
            <person name="Takarada H."/>
            <person name="Sekine M."/>
            <person name="Kosugi H."/>
            <person name="Matsuo Y."/>
            <person name="Fujisawa T."/>
            <person name="Omata S."/>
            <person name="Kishi E."/>
            <person name="Shimizu A."/>
            <person name="Tsukatani N."/>
            <person name="Tanikawa S."/>
            <person name="Fujita N."/>
            <person name="Harayama S."/>
        </authorList>
    </citation>
    <scope>NUCLEOTIDE SEQUENCE [LARGE SCALE GENOMIC DNA]</scope>
    <source>
        <strain evidence="2">ATCC 9341 / DSM 348 / NBRC 103217 / DC2201</strain>
    </source>
</reference>
<dbReference type="STRING" id="378753.KRH_09120"/>
<dbReference type="HOGENOM" id="CLU_2682986_0_0_11"/>
<evidence type="ECO:0000313" key="1">
    <source>
        <dbReference type="EMBL" id="BAG29259.1"/>
    </source>
</evidence>
<evidence type="ECO:0000313" key="2">
    <source>
        <dbReference type="Proteomes" id="UP000008838"/>
    </source>
</evidence>
<organism evidence="1 2">
    <name type="scientific">Kocuria rhizophila (strain ATCC 9341 / DSM 348 / NBRC 103217 / DC2201)</name>
    <dbReference type="NCBI Taxonomy" id="378753"/>
    <lineage>
        <taxon>Bacteria</taxon>
        <taxon>Bacillati</taxon>
        <taxon>Actinomycetota</taxon>
        <taxon>Actinomycetes</taxon>
        <taxon>Micrococcales</taxon>
        <taxon>Micrococcaceae</taxon>
        <taxon>Kocuria</taxon>
    </lineage>
</organism>
<keyword evidence="2" id="KW-1185">Reference proteome</keyword>
<dbReference type="Proteomes" id="UP000008838">
    <property type="component" value="Chromosome"/>
</dbReference>
<dbReference type="EMBL" id="AP009152">
    <property type="protein sequence ID" value="BAG29259.1"/>
    <property type="molecule type" value="Genomic_DNA"/>
</dbReference>
<sequence length="74" mass="7867">MTPEDLAAAGLSQSAMATDDELAGLVDEIEAILLQAQGTPGDLEEQLTRARLDGFVYGYRLGARPTDTQATQDL</sequence>
<dbReference type="KEGG" id="krh:KRH_09120"/>
<accession>B2GLG6</accession>
<gene>
    <name evidence="1" type="ordered locus">KRH_09120</name>
</gene>
<protein>
    <submittedName>
        <fullName evidence="1">Uncharacterized protein</fullName>
    </submittedName>
</protein>